<feature type="compositionally biased region" description="Basic and acidic residues" evidence="2">
    <location>
        <begin position="146"/>
        <end position="164"/>
    </location>
</feature>
<sequence length="313" mass="36059">MAKFRMVLTGFWRSSLNLEKMTSDDKLFYMYLMTNEKTTQIGIYEITKKEMALEMDYTFEKVELLLERFTTLHKLIRYNPETCEIAIKNWGKNNLHRGGKPIMDCIKKELKEVKDTSLISYVCEGIEREEIVSLYAPYCNKKVEEESSHNGEEHTYSATEHDQIEEISNPRFTATGEVKQTSEDNSHIEDGQQSQKSKDINEIIEFWDSNGFGLTNMNAKHQLLSWLENSCFLNPKDVVIKAMGIACANNKRRLNYVVGILKNWKNESLLTIEEIDSYHDNQSSKYKQSNSIGAGRAIPAEFVLDLTAGEETT</sequence>
<evidence type="ECO:0000259" key="3">
    <source>
        <dbReference type="Pfam" id="PF07261"/>
    </source>
</evidence>
<keyword evidence="5" id="KW-1185">Reference proteome</keyword>
<protein>
    <submittedName>
        <fullName evidence="4">DnaD domain protein</fullName>
    </submittedName>
</protein>
<dbReference type="Gene3D" id="1.10.10.630">
    <property type="entry name" value="DnaD domain-like"/>
    <property type="match status" value="1"/>
</dbReference>
<dbReference type="InterPro" id="IPR034829">
    <property type="entry name" value="DnaD-like_sf"/>
</dbReference>
<proteinExistence type="inferred from homology"/>
<reference evidence="5" key="1">
    <citation type="journal article" date="2019" name="Int. J. Syst. Evol. Microbiol.">
        <title>The Global Catalogue of Microorganisms (GCM) 10K type strain sequencing project: providing services to taxonomists for standard genome sequencing and annotation.</title>
        <authorList>
            <consortium name="The Broad Institute Genomics Platform"/>
            <consortium name="The Broad Institute Genome Sequencing Center for Infectious Disease"/>
            <person name="Wu L."/>
            <person name="Ma J."/>
        </authorList>
    </citation>
    <scope>NUCLEOTIDE SEQUENCE [LARGE SCALE GENOMIC DNA]</scope>
    <source>
        <strain evidence="5">CGMCC 1.15474</strain>
    </source>
</reference>
<dbReference type="PANTHER" id="PTHR37293:SF5">
    <property type="entry name" value="DNA REPLICATION PROTEIN"/>
    <property type="match status" value="1"/>
</dbReference>
<dbReference type="NCBIfam" id="TIGR01446">
    <property type="entry name" value="DnaD_dom"/>
    <property type="match status" value="1"/>
</dbReference>
<evidence type="ECO:0000256" key="2">
    <source>
        <dbReference type="SAM" id="MobiDB-lite"/>
    </source>
</evidence>
<accession>A0ABW5BTT3</accession>
<feature type="region of interest" description="Disordered" evidence="2">
    <location>
        <begin position="146"/>
        <end position="168"/>
    </location>
</feature>
<organism evidence="4 5">
    <name type="scientific">Metabacillus endolithicus</name>
    <dbReference type="NCBI Taxonomy" id="1535204"/>
    <lineage>
        <taxon>Bacteria</taxon>
        <taxon>Bacillati</taxon>
        <taxon>Bacillota</taxon>
        <taxon>Bacilli</taxon>
        <taxon>Bacillales</taxon>
        <taxon>Bacillaceae</taxon>
        <taxon>Metabacillus</taxon>
    </lineage>
</organism>
<dbReference type="RefSeq" id="WP_247342537.1">
    <property type="nucleotide sequence ID" value="NZ_CP095550.1"/>
</dbReference>
<dbReference type="PANTHER" id="PTHR37293">
    <property type="entry name" value="PHAGE REPLICATION PROTEIN-RELATED"/>
    <property type="match status" value="1"/>
</dbReference>
<comment type="similarity">
    <text evidence="1">Belongs to the DnaB/DnaD family.</text>
</comment>
<evidence type="ECO:0000256" key="1">
    <source>
        <dbReference type="ARBA" id="ARBA00093462"/>
    </source>
</evidence>
<dbReference type="Proteomes" id="UP001597318">
    <property type="component" value="Unassembled WGS sequence"/>
</dbReference>
<feature type="domain" description="DnaB/C C-terminal" evidence="3">
    <location>
        <begin position="206"/>
        <end position="278"/>
    </location>
</feature>
<gene>
    <name evidence="4" type="ORF">ACFSKK_01305</name>
</gene>
<evidence type="ECO:0000313" key="5">
    <source>
        <dbReference type="Proteomes" id="UP001597318"/>
    </source>
</evidence>
<name>A0ABW5BTT3_9BACI</name>
<evidence type="ECO:0000313" key="4">
    <source>
        <dbReference type="EMBL" id="MFD2212344.1"/>
    </source>
</evidence>
<dbReference type="InterPro" id="IPR053162">
    <property type="entry name" value="DnaD"/>
</dbReference>
<dbReference type="InterPro" id="IPR006343">
    <property type="entry name" value="DnaB/C_C"/>
</dbReference>
<dbReference type="SUPFAM" id="SSF158499">
    <property type="entry name" value="DnaD domain-like"/>
    <property type="match status" value="1"/>
</dbReference>
<dbReference type="EMBL" id="JBHUIK010000001">
    <property type="protein sequence ID" value="MFD2212344.1"/>
    <property type="molecule type" value="Genomic_DNA"/>
</dbReference>
<dbReference type="Pfam" id="PF07261">
    <property type="entry name" value="DnaB_2"/>
    <property type="match status" value="1"/>
</dbReference>
<comment type="caution">
    <text evidence="4">The sequence shown here is derived from an EMBL/GenBank/DDBJ whole genome shotgun (WGS) entry which is preliminary data.</text>
</comment>